<dbReference type="EMBL" id="JBHSAT010000004">
    <property type="protein sequence ID" value="MFC3876710.1"/>
    <property type="molecule type" value="Genomic_DNA"/>
</dbReference>
<dbReference type="SUPFAM" id="SSF53474">
    <property type="entry name" value="alpha/beta-Hydrolases"/>
    <property type="match status" value="1"/>
</dbReference>
<evidence type="ECO:0000259" key="3">
    <source>
        <dbReference type="Pfam" id="PF00561"/>
    </source>
</evidence>
<dbReference type="InterPro" id="IPR000073">
    <property type="entry name" value="AB_hydrolase_1"/>
</dbReference>
<dbReference type="InterPro" id="IPR036866">
    <property type="entry name" value="RibonucZ/Hydroxyglut_hydro"/>
</dbReference>
<evidence type="ECO:0000313" key="6">
    <source>
        <dbReference type="Proteomes" id="UP001595812"/>
    </source>
</evidence>
<feature type="domain" description="AB hydrolase-1" evidence="3">
    <location>
        <begin position="64"/>
        <end position="307"/>
    </location>
</feature>
<comment type="caution">
    <text evidence="5">The sequence shown here is derived from an EMBL/GenBank/DDBJ whole genome shotgun (WGS) entry which is preliminary data.</text>
</comment>
<evidence type="ECO:0000259" key="4">
    <source>
        <dbReference type="Pfam" id="PF12706"/>
    </source>
</evidence>
<dbReference type="RefSeq" id="WP_386097871.1">
    <property type="nucleotide sequence ID" value="NZ_JBHSAT010000004.1"/>
</dbReference>
<name>A0ABV8AGC2_9FLAO</name>
<feature type="signal peptide" evidence="2">
    <location>
        <begin position="1"/>
        <end position="21"/>
    </location>
</feature>
<feature type="chain" id="PRO_5045848914" evidence="2">
    <location>
        <begin position="22"/>
        <end position="594"/>
    </location>
</feature>
<evidence type="ECO:0000313" key="5">
    <source>
        <dbReference type="EMBL" id="MFC3876710.1"/>
    </source>
</evidence>
<dbReference type="Gene3D" id="3.60.15.10">
    <property type="entry name" value="Ribonuclease Z/Hydroxyacylglutathione hydrolase-like"/>
    <property type="match status" value="1"/>
</dbReference>
<dbReference type="Proteomes" id="UP001595812">
    <property type="component" value="Unassembled WGS sequence"/>
</dbReference>
<evidence type="ECO:0000256" key="1">
    <source>
        <dbReference type="ARBA" id="ARBA00022801"/>
    </source>
</evidence>
<dbReference type="Pfam" id="PF12706">
    <property type="entry name" value="Lactamase_B_2"/>
    <property type="match status" value="1"/>
</dbReference>
<dbReference type="Gene3D" id="3.40.50.1820">
    <property type="entry name" value="alpha/beta hydrolase"/>
    <property type="match status" value="1"/>
</dbReference>
<dbReference type="Pfam" id="PF00561">
    <property type="entry name" value="Abhydrolase_1"/>
    <property type="match status" value="1"/>
</dbReference>
<keyword evidence="1 5" id="KW-0378">Hydrolase</keyword>
<proteinExistence type="predicted"/>
<gene>
    <name evidence="5" type="ORF">ACFOSX_05645</name>
</gene>
<dbReference type="InterPro" id="IPR051340">
    <property type="entry name" value="Haloalkane_dehalogenase"/>
</dbReference>
<accession>A0ABV8AGC2</accession>
<dbReference type="PANTHER" id="PTHR42977">
    <property type="entry name" value="HYDROLASE-RELATED"/>
    <property type="match status" value="1"/>
</dbReference>
<reference evidence="6" key="1">
    <citation type="journal article" date="2019" name="Int. J. Syst. Evol. Microbiol.">
        <title>The Global Catalogue of Microorganisms (GCM) 10K type strain sequencing project: providing services to taxonomists for standard genome sequencing and annotation.</title>
        <authorList>
            <consortium name="The Broad Institute Genomics Platform"/>
            <consortium name="The Broad Institute Genome Sequencing Center for Infectious Disease"/>
            <person name="Wu L."/>
            <person name="Ma J."/>
        </authorList>
    </citation>
    <scope>NUCLEOTIDE SEQUENCE [LARGE SCALE GENOMIC DNA]</scope>
    <source>
        <strain evidence="6">CECT 8979</strain>
    </source>
</reference>
<keyword evidence="2" id="KW-0732">Signal</keyword>
<evidence type="ECO:0000256" key="2">
    <source>
        <dbReference type="SAM" id="SignalP"/>
    </source>
</evidence>
<dbReference type="InterPro" id="IPR001279">
    <property type="entry name" value="Metallo-B-lactamas"/>
</dbReference>
<dbReference type="SUPFAM" id="SSF56281">
    <property type="entry name" value="Metallo-hydrolase/oxidoreductase"/>
    <property type="match status" value="1"/>
</dbReference>
<dbReference type="PANTHER" id="PTHR42977:SF3">
    <property type="entry name" value="AB HYDROLASE-1 DOMAIN-CONTAINING PROTEIN"/>
    <property type="match status" value="1"/>
</dbReference>
<sequence>MKKSNNIIIVALICATLVLSAFTNSERTDDSPIVEINNNDILYKTKEVKGLNIFYREAGNPKNPALILLHGFPTSSHQYRKVLDELSDEYYLIAPDYPGFGESDYPDPDTFDYTFDNIANVMDEFVQSFNLNSYGLMMQDYGAPIGYRIATKHPNKVSSLIVQNGNIYEEGLGAAWGDVKKLWANYTPENKKPLYGAFTLEGMKWQYTHGTRNPEKINPDNWVMDYYRMTRPKIQDMNIDLFYDYRKNVALYPEWQKFIREYQPPILIVWGKGDLFFPESGAEAYKKDAKNIDYNIYDTGHFALEEEGDAIIAKMKSFLGKLHSTKMGYKDSTKESIQLLRNATLVVNFGGKKILIDPMFADKGEFPAFDGAGNNYRNPMVELPVNASELKNIVNSIDAVFVTHTHLDHWDTKAQNMIPKNTPIFVQPSDKAKIEKQGFTNVTAIEDHTTWGGMTIHITGGQHGFGKVGKMMGDVSGFVFAKADKKLYIAGDTRWATEVEQALAKHSPDVIVLNAGGAQFIEGNKKGDAITMTPADIIEVQKKAPNADILAVHMNTLNHCFVKRKDLKKNLSDKGIDELVEIPEDGDVFTIETY</sequence>
<protein>
    <submittedName>
        <fullName evidence="5">Alpha/beta fold hydrolase</fullName>
    </submittedName>
</protein>
<feature type="domain" description="Metallo-beta-lactamase" evidence="4">
    <location>
        <begin position="353"/>
        <end position="554"/>
    </location>
</feature>
<dbReference type="PRINTS" id="PR00111">
    <property type="entry name" value="ABHYDROLASE"/>
</dbReference>
<dbReference type="GO" id="GO:0016787">
    <property type="term" value="F:hydrolase activity"/>
    <property type="evidence" value="ECO:0007669"/>
    <property type="project" value="UniProtKB-KW"/>
</dbReference>
<keyword evidence="6" id="KW-1185">Reference proteome</keyword>
<dbReference type="InterPro" id="IPR029058">
    <property type="entry name" value="AB_hydrolase_fold"/>
</dbReference>
<organism evidence="5 6">
    <name type="scientific">Winogradskyella maritima</name>
    <dbReference type="NCBI Taxonomy" id="1517766"/>
    <lineage>
        <taxon>Bacteria</taxon>
        <taxon>Pseudomonadati</taxon>
        <taxon>Bacteroidota</taxon>
        <taxon>Flavobacteriia</taxon>
        <taxon>Flavobacteriales</taxon>
        <taxon>Flavobacteriaceae</taxon>
        <taxon>Winogradskyella</taxon>
    </lineage>
</organism>